<protein>
    <submittedName>
        <fullName evidence="3">NADPH:quinone reductase</fullName>
    </submittedName>
</protein>
<dbReference type="SUPFAM" id="SSF50129">
    <property type="entry name" value="GroES-like"/>
    <property type="match status" value="1"/>
</dbReference>
<evidence type="ECO:0000313" key="3">
    <source>
        <dbReference type="EMBL" id="QDO96635.1"/>
    </source>
</evidence>
<dbReference type="Gene3D" id="3.40.50.720">
    <property type="entry name" value="NAD(P)-binding Rossmann-like Domain"/>
    <property type="match status" value="1"/>
</dbReference>
<dbReference type="PANTHER" id="PTHR44154:SF1">
    <property type="entry name" value="QUINONE OXIDOREDUCTASE"/>
    <property type="match status" value="1"/>
</dbReference>
<keyword evidence="4" id="KW-1185">Reference proteome</keyword>
<evidence type="ECO:0000313" key="4">
    <source>
        <dbReference type="Proteomes" id="UP000317496"/>
    </source>
</evidence>
<dbReference type="Pfam" id="PF00107">
    <property type="entry name" value="ADH_zinc_N"/>
    <property type="match status" value="1"/>
</dbReference>
<dbReference type="GO" id="GO:0016491">
    <property type="term" value="F:oxidoreductase activity"/>
    <property type="evidence" value="ECO:0007669"/>
    <property type="project" value="InterPro"/>
</dbReference>
<sequence length="325" mass="33804">MKAAWYSKNGEAKDVLSVGEQPTPQPRAGEVLVRLQASGVNPSDVKSRRGRPLTMGPLVIPHSDGAGVIEAVGEGVPGSRVGERVWTWNGQWQRPLGTAAQYIALPTAQAVQLPEAVDVVTASCFGIPALTAIHAVRLAEADGAKTVLVTGAASAVGHYATQIAAGKGMQVIGTASKARADVAREAGATHVIDYKSEDVAATVVELTGGKGVDAIIDMDLSSTAPLLAKGALAPHGTLVCYGSNAMGDVPVPFRDLLFRGLTLRFFVVYELQAAARYAAIAELGVLLQQGRLKTKIAARYPLDEIVAAHEAVEKGAFGNVVLEIG</sequence>
<dbReference type="KEGG" id="fer:FNB15_04795"/>
<keyword evidence="1" id="KW-0521">NADP</keyword>
<dbReference type="PANTHER" id="PTHR44154">
    <property type="entry name" value="QUINONE OXIDOREDUCTASE"/>
    <property type="match status" value="1"/>
</dbReference>
<dbReference type="InterPro" id="IPR013154">
    <property type="entry name" value="ADH-like_N"/>
</dbReference>
<proteinExistence type="predicted"/>
<dbReference type="InterPro" id="IPR011032">
    <property type="entry name" value="GroES-like_sf"/>
</dbReference>
<dbReference type="Pfam" id="PF08240">
    <property type="entry name" value="ADH_N"/>
    <property type="match status" value="1"/>
</dbReference>
<dbReference type="Proteomes" id="UP000317496">
    <property type="component" value="Chromosome"/>
</dbReference>
<accession>A0A516GYR2</accession>
<dbReference type="SUPFAM" id="SSF51735">
    <property type="entry name" value="NAD(P)-binding Rossmann-fold domains"/>
    <property type="match status" value="1"/>
</dbReference>
<evidence type="ECO:0000256" key="1">
    <source>
        <dbReference type="ARBA" id="ARBA00022857"/>
    </source>
</evidence>
<gene>
    <name evidence="3" type="ORF">FNB15_04795</name>
</gene>
<evidence type="ECO:0000259" key="2">
    <source>
        <dbReference type="SMART" id="SM00829"/>
    </source>
</evidence>
<name>A0A516GYR2_9PROT</name>
<dbReference type="RefSeq" id="WP_144067616.1">
    <property type="nucleotide sequence ID" value="NZ_CP041636.1"/>
</dbReference>
<dbReference type="InterPro" id="IPR020843">
    <property type="entry name" value="ER"/>
</dbReference>
<dbReference type="InterPro" id="IPR036291">
    <property type="entry name" value="NAD(P)-bd_dom_sf"/>
</dbReference>
<dbReference type="InterPro" id="IPR013149">
    <property type="entry name" value="ADH-like_C"/>
</dbReference>
<dbReference type="Gene3D" id="3.90.180.10">
    <property type="entry name" value="Medium-chain alcohol dehydrogenases, catalytic domain"/>
    <property type="match status" value="1"/>
</dbReference>
<dbReference type="CDD" id="cd08253">
    <property type="entry name" value="zeta_crystallin"/>
    <property type="match status" value="1"/>
</dbReference>
<feature type="domain" description="Enoyl reductase (ER)" evidence="2">
    <location>
        <begin position="11"/>
        <end position="322"/>
    </location>
</feature>
<reference evidence="3 4" key="1">
    <citation type="submission" date="2019-07" db="EMBL/GenBank/DDBJ databases">
        <title>Genome sequencing for Ferrovibrio sp. K5.</title>
        <authorList>
            <person name="Park S.-J."/>
        </authorList>
    </citation>
    <scope>NUCLEOTIDE SEQUENCE [LARGE SCALE GENOMIC DNA]</scope>
    <source>
        <strain evidence="3 4">K5</strain>
    </source>
</reference>
<dbReference type="EMBL" id="CP041636">
    <property type="protein sequence ID" value="QDO96635.1"/>
    <property type="molecule type" value="Genomic_DNA"/>
</dbReference>
<dbReference type="InterPro" id="IPR051603">
    <property type="entry name" value="Zinc-ADH_QOR/CCCR"/>
</dbReference>
<dbReference type="AlphaFoldDB" id="A0A516GYR2"/>
<organism evidence="3 4">
    <name type="scientific">Ferrovibrio terrae</name>
    <dbReference type="NCBI Taxonomy" id="2594003"/>
    <lineage>
        <taxon>Bacteria</taxon>
        <taxon>Pseudomonadati</taxon>
        <taxon>Pseudomonadota</taxon>
        <taxon>Alphaproteobacteria</taxon>
        <taxon>Rhodospirillales</taxon>
        <taxon>Rhodospirillaceae</taxon>
        <taxon>Ferrovibrio</taxon>
    </lineage>
</organism>
<dbReference type="OrthoDB" id="7355832at2"/>
<dbReference type="SMART" id="SM00829">
    <property type="entry name" value="PKS_ER"/>
    <property type="match status" value="1"/>
</dbReference>